<proteinExistence type="predicted"/>
<name>A0A1I7Z6E9_9BILA</name>
<sequence>MFLNANNEWQIRERTATTLHSFGSRNLGNPQSANAFLKSLFRCWIVLFADASFNMPRIGTPFAPSPTYEKDK</sequence>
<keyword evidence="1" id="KW-1185">Reference proteome</keyword>
<dbReference type="Proteomes" id="UP000095287">
    <property type="component" value="Unplaced"/>
</dbReference>
<evidence type="ECO:0000313" key="2">
    <source>
        <dbReference type="WBParaSite" id="L893_g23391.t1"/>
    </source>
</evidence>
<evidence type="ECO:0000313" key="1">
    <source>
        <dbReference type="Proteomes" id="UP000095287"/>
    </source>
</evidence>
<accession>A0A1I7Z6E9</accession>
<dbReference type="WBParaSite" id="L893_g23391.t1">
    <property type="protein sequence ID" value="L893_g23391.t1"/>
    <property type="gene ID" value="L893_g23391"/>
</dbReference>
<dbReference type="AlphaFoldDB" id="A0A1I7Z6E9"/>
<organism evidence="1 2">
    <name type="scientific">Steinernema glaseri</name>
    <dbReference type="NCBI Taxonomy" id="37863"/>
    <lineage>
        <taxon>Eukaryota</taxon>
        <taxon>Metazoa</taxon>
        <taxon>Ecdysozoa</taxon>
        <taxon>Nematoda</taxon>
        <taxon>Chromadorea</taxon>
        <taxon>Rhabditida</taxon>
        <taxon>Tylenchina</taxon>
        <taxon>Panagrolaimomorpha</taxon>
        <taxon>Strongyloidoidea</taxon>
        <taxon>Steinernematidae</taxon>
        <taxon>Steinernema</taxon>
    </lineage>
</organism>
<reference evidence="2" key="1">
    <citation type="submission" date="2016-11" db="UniProtKB">
        <authorList>
            <consortium name="WormBaseParasite"/>
        </authorList>
    </citation>
    <scope>IDENTIFICATION</scope>
</reference>
<protein>
    <submittedName>
        <fullName evidence="2">Transposase</fullName>
    </submittedName>
</protein>